<evidence type="ECO:0000259" key="1">
    <source>
        <dbReference type="Pfam" id="PF26395"/>
    </source>
</evidence>
<dbReference type="Pfam" id="PF26395">
    <property type="entry name" value="E2-CBASS"/>
    <property type="match status" value="1"/>
</dbReference>
<dbReference type="OrthoDB" id="4736406at2"/>
<dbReference type="EMBL" id="MSCN01000001">
    <property type="protein sequence ID" value="PQJ78338.1"/>
    <property type="molecule type" value="Genomic_DNA"/>
</dbReference>
<evidence type="ECO:0000313" key="3">
    <source>
        <dbReference type="Proteomes" id="UP000238882"/>
    </source>
</evidence>
<comment type="caution">
    <text evidence="2">The sequence shown here is derived from an EMBL/GenBank/DDBJ whole genome shotgun (WGS) entry which is preliminary data.</text>
</comment>
<gene>
    <name evidence="2" type="ORF">BTO18_03655</name>
</gene>
<dbReference type="AlphaFoldDB" id="A0A2S7WL57"/>
<evidence type="ECO:0000313" key="2">
    <source>
        <dbReference type="EMBL" id="PQJ78338.1"/>
    </source>
</evidence>
<sequence length="144" mass="17060">MSKIDINKKYKPTDITKDLISAHIQQKLIEDNFDWIKSFVKDGKLIGGGKIKPKGCKNNYETVFEYDPNKKGRKENIFVIDKAIKFGKVPHLYYNHSLCLYHPSDLSPYMQFNFVDTIPWISKWLVTYELWLKYGVWLDKEVKH</sequence>
<proteinExistence type="predicted"/>
<protein>
    <recommendedName>
        <fullName evidence="1">Type II CBASS E2 protein domain-containing protein</fullName>
    </recommendedName>
</protein>
<reference evidence="2 3" key="1">
    <citation type="submission" date="2016-12" db="EMBL/GenBank/DDBJ databases">
        <title>Trade-off between light-utilization and light-protection in marine flavobacteria.</title>
        <authorList>
            <person name="Kumagai Y."/>
            <person name="Yoshizawa S."/>
            <person name="Kogure K."/>
            <person name="Iwasaki W."/>
        </authorList>
    </citation>
    <scope>NUCLEOTIDE SEQUENCE [LARGE SCALE GENOMIC DNA]</scope>
    <source>
        <strain evidence="2 3">NBRC 108759</strain>
    </source>
</reference>
<keyword evidence="3" id="KW-1185">Reference proteome</keyword>
<dbReference type="RefSeq" id="WP_105014922.1">
    <property type="nucleotide sequence ID" value="NZ_MSCN01000001.1"/>
</dbReference>
<accession>A0A2S7WL57</accession>
<organism evidence="2 3">
    <name type="scientific">Polaribacter porphyrae</name>
    <dbReference type="NCBI Taxonomy" id="1137780"/>
    <lineage>
        <taxon>Bacteria</taxon>
        <taxon>Pseudomonadati</taxon>
        <taxon>Bacteroidota</taxon>
        <taxon>Flavobacteriia</taxon>
        <taxon>Flavobacteriales</taxon>
        <taxon>Flavobacteriaceae</taxon>
    </lineage>
</organism>
<name>A0A2S7WL57_9FLAO</name>
<dbReference type="Proteomes" id="UP000238882">
    <property type="component" value="Unassembled WGS sequence"/>
</dbReference>
<dbReference type="InterPro" id="IPR058588">
    <property type="entry name" value="E2-CBASS"/>
</dbReference>
<feature type="domain" description="Type II CBASS E2 protein" evidence="1">
    <location>
        <begin position="25"/>
        <end position="142"/>
    </location>
</feature>